<sequence>MYPSKELTSLIGAFIALIGAMFVVCGCNPKPTFRGSGAVYTFDWYVSSMTRGGFQADIEVQNRQGEKHKCKGIKFRYGSRRYNGPCMKKLLTKLGLDHGAWIIKPNFEPKSNVTLRAIDLWIGNLYIFSYPPK</sequence>
<organism evidence="1 2">
    <name type="scientific">Perkinsus chesapeaki</name>
    <name type="common">Clam parasite</name>
    <name type="synonym">Perkinsus andrewsi</name>
    <dbReference type="NCBI Taxonomy" id="330153"/>
    <lineage>
        <taxon>Eukaryota</taxon>
        <taxon>Sar</taxon>
        <taxon>Alveolata</taxon>
        <taxon>Perkinsozoa</taxon>
        <taxon>Perkinsea</taxon>
        <taxon>Perkinsida</taxon>
        <taxon>Perkinsidae</taxon>
        <taxon>Perkinsus</taxon>
    </lineage>
</organism>
<keyword evidence="2" id="KW-1185">Reference proteome</keyword>
<dbReference type="PROSITE" id="PS51257">
    <property type="entry name" value="PROKAR_LIPOPROTEIN"/>
    <property type="match status" value="1"/>
</dbReference>
<dbReference type="Proteomes" id="UP000591131">
    <property type="component" value="Unassembled WGS sequence"/>
</dbReference>
<comment type="caution">
    <text evidence="1">The sequence shown here is derived from an EMBL/GenBank/DDBJ whole genome shotgun (WGS) entry which is preliminary data.</text>
</comment>
<evidence type="ECO:0000313" key="1">
    <source>
        <dbReference type="EMBL" id="KAF4650805.1"/>
    </source>
</evidence>
<reference evidence="1 2" key="1">
    <citation type="submission" date="2020-04" db="EMBL/GenBank/DDBJ databases">
        <title>Perkinsus chesapeaki whole genome sequence.</title>
        <authorList>
            <person name="Bogema D.R."/>
        </authorList>
    </citation>
    <scope>NUCLEOTIDE SEQUENCE [LARGE SCALE GENOMIC DNA]</scope>
    <source>
        <strain evidence="1">ATCC PRA-425</strain>
    </source>
</reference>
<protein>
    <submittedName>
        <fullName evidence="1">Uncharacterized protein</fullName>
    </submittedName>
</protein>
<dbReference type="EMBL" id="JAAPAO010001176">
    <property type="protein sequence ID" value="KAF4650805.1"/>
    <property type="molecule type" value="Genomic_DNA"/>
</dbReference>
<accession>A0A7J6KU11</accession>
<dbReference type="AlphaFoldDB" id="A0A7J6KU11"/>
<evidence type="ECO:0000313" key="2">
    <source>
        <dbReference type="Proteomes" id="UP000591131"/>
    </source>
</evidence>
<proteinExistence type="predicted"/>
<gene>
    <name evidence="1" type="ORF">FOL47_000842</name>
</gene>
<name>A0A7J6KU11_PERCH</name>